<dbReference type="RefSeq" id="WP_179835927.1">
    <property type="nucleotide sequence ID" value="NZ_BMRD01000016.1"/>
</dbReference>
<reference evidence="1 2" key="1">
    <citation type="submission" date="2020-07" db="EMBL/GenBank/DDBJ databases">
        <title>Sequencing the genomes of 1000 actinobacteria strains.</title>
        <authorList>
            <person name="Klenk H.-P."/>
        </authorList>
    </citation>
    <scope>NUCLEOTIDE SEQUENCE [LARGE SCALE GENOMIC DNA]</scope>
    <source>
        <strain evidence="1 2">DSM 43461</strain>
    </source>
</reference>
<dbReference type="AlphaFoldDB" id="A0A7Y9KGZ0"/>
<gene>
    <name evidence="1" type="ORF">BJ999_005485</name>
</gene>
<dbReference type="Gene3D" id="3.30.70.100">
    <property type="match status" value="1"/>
</dbReference>
<dbReference type="PANTHER" id="PTHR34389:SF2">
    <property type="entry name" value="L-RHAMNOSE MUTAROTASE"/>
    <property type="match status" value="1"/>
</dbReference>
<evidence type="ECO:0000313" key="1">
    <source>
        <dbReference type="EMBL" id="NYE15189.1"/>
    </source>
</evidence>
<organism evidence="1 2">
    <name type="scientific">Actinomadura citrea</name>
    <dbReference type="NCBI Taxonomy" id="46158"/>
    <lineage>
        <taxon>Bacteria</taxon>
        <taxon>Bacillati</taxon>
        <taxon>Actinomycetota</taxon>
        <taxon>Actinomycetes</taxon>
        <taxon>Streptosporangiales</taxon>
        <taxon>Thermomonosporaceae</taxon>
        <taxon>Actinomadura</taxon>
    </lineage>
</organism>
<dbReference type="EMBL" id="JACCBT010000001">
    <property type="protein sequence ID" value="NYE15189.1"/>
    <property type="molecule type" value="Genomic_DNA"/>
</dbReference>
<dbReference type="GO" id="GO:0019301">
    <property type="term" value="P:rhamnose catabolic process"/>
    <property type="evidence" value="ECO:0007669"/>
    <property type="project" value="TreeGrafter"/>
</dbReference>
<dbReference type="GO" id="GO:0062192">
    <property type="term" value="F:L-rhamnose mutarotase activity"/>
    <property type="evidence" value="ECO:0007669"/>
    <property type="project" value="UniProtKB-EC"/>
</dbReference>
<dbReference type="EC" id="5.1.3.32" evidence="1"/>
<dbReference type="Proteomes" id="UP000591272">
    <property type="component" value="Unassembled WGS sequence"/>
</dbReference>
<comment type="caution">
    <text evidence="1">The sequence shown here is derived from an EMBL/GenBank/DDBJ whole genome shotgun (WGS) entry which is preliminary data.</text>
</comment>
<sequence>MSGSTKRVCFLLKVRQDRLEEYKLRHQAVWPDMLSALRDTGWHNYSLFLREDGLLVGYLETDDFEAAQEAMARTEVNARWQTEMAPFFEDLDGRPDEGMRTLPEVFHLD</sequence>
<keyword evidence="1" id="KW-0413">Isomerase</keyword>
<dbReference type="PANTHER" id="PTHR34389">
    <property type="entry name" value="L-RHAMNOSE MUTAROTASE"/>
    <property type="match status" value="1"/>
</dbReference>
<evidence type="ECO:0000313" key="2">
    <source>
        <dbReference type="Proteomes" id="UP000591272"/>
    </source>
</evidence>
<dbReference type="InterPro" id="IPR008000">
    <property type="entry name" value="Rham/fucose_mutarotase"/>
</dbReference>
<protein>
    <submittedName>
        <fullName evidence="1">L-rhamnose mutarotase</fullName>
        <ecNumber evidence="1">5.1.3.32</ecNumber>
    </submittedName>
</protein>
<accession>A0A7Y9KGZ0</accession>
<keyword evidence="2" id="KW-1185">Reference proteome</keyword>
<dbReference type="InterPro" id="IPR011008">
    <property type="entry name" value="Dimeric_a/b-barrel"/>
</dbReference>
<name>A0A7Y9KGZ0_9ACTN</name>
<dbReference type="SUPFAM" id="SSF54909">
    <property type="entry name" value="Dimeric alpha+beta barrel"/>
    <property type="match status" value="1"/>
</dbReference>
<proteinExistence type="predicted"/>
<dbReference type="Pfam" id="PF05336">
    <property type="entry name" value="rhaM"/>
    <property type="match status" value="1"/>
</dbReference>